<dbReference type="AlphaFoldDB" id="A0A9Q8PAF2"/>
<feature type="compositionally biased region" description="Basic and acidic residues" evidence="6">
    <location>
        <begin position="372"/>
        <end position="385"/>
    </location>
</feature>
<gene>
    <name evidence="8" type="ORF">CLAFUR5_06988</name>
</gene>
<dbReference type="GO" id="GO:0016251">
    <property type="term" value="F:RNA polymerase II general transcription initiation factor activity"/>
    <property type="evidence" value="ECO:0007669"/>
    <property type="project" value="TreeGrafter"/>
</dbReference>
<dbReference type="SUPFAM" id="SSF47113">
    <property type="entry name" value="Histone-fold"/>
    <property type="match status" value="1"/>
</dbReference>
<dbReference type="Pfam" id="PF04719">
    <property type="entry name" value="TAFII28"/>
    <property type="match status" value="1"/>
</dbReference>
<evidence type="ECO:0000256" key="6">
    <source>
        <dbReference type="SAM" id="MobiDB-lite"/>
    </source>
</evidence>
<evidence type="ECO:0000259" key="7">
    <source>
        <dbReference type="Pfam" id="PF04719"/>
    </source>
</evidence>
<feature type="domain" description="TAFII28-like protein" evidence="7">
    <location>
        <begin position="195"/>
        <end position="269"/>
    </location>
</feature>
<evidence type="ECO:0000313" key="8">
    <source>
        <dbReference type="EMBL" id="UJO18844.1"/>
    </source>
</evidence>
<dbReference type="Proteomes" id="UP000756132">
    <property type="component" value="Chromosome 6"/>
</dbReference>
<dbReference type="PANTHER" id="PTHR13218:SF8">
    <property type="entry name" value="TRANSCRIPTION INITIATION FACTOR TFIID SUBUNIT 11"/>
    <property type="match status" value="1"/>
</dbReference>
<dbReference type="OMA" id="ADKEGYG"/>
<keyword evidence="9" id="KW-1185">Reference proteome</keyword>
<dbReference type="InterPro" id="IPR006809">
    <property type="entry name" value="TAFII28_dom"/>
</dbReference>
<dbReference type="PANTHER" id="PTHR13218">
    <property type="entry name" value="TRANSCRIPTION INITIATION FACTOR TFIID SUBUNIT 11-RELATED"/>
    <property type="match status" value="1"/>
</dbReference>
<reference evidence="8" key="1">
    <citation type="submission" date="2021-12" db="EMBL/GenBank/DDBJ databases">
        <authorList>
            <person name="Zaccaron A."/>
            <person name="Stergiopoulos I."/>
        </authorList>
    </citation>
    <scope>NUCLEOTIDE SEQUENCE</scope>
    <source>
        <strain evidence="8">Race5_Kim</strain>
    </source>
</reference>
<proteinExistence type="inferred from homology"/>
<comment type="similarity">
    <text evidence="2">Belongs to the TAF11 family.</text>
</comment>
<evidence type="ECO:0000256" key="1">
    <source>
        <dbReference type="ARBA" id="ARBA00004123"/>
    </source>
</evidence>
<dbReference type="GeneID" id="71986866"/>
<feature type="compositionally biased region" description="Acidic residues" evidence="6">
    <location>
        <begin position="153"/>
        <end position="165"/>
    </location>
</feature>
<dbReference type="InterPro" id="IPR045127">
    <property type="entry name" value="TAF11-like"/>
</dbReference>
<dbReference type="InterPro" id="IPR009072">
    <property type="entry name" value="Histone-fold"/>
</dbReference>
<organism evidence="8 9">
    <name type="scientific">Passalora fulva</name>
    <name type="common">Tomato leaf mold</name>
    <name type="synonym">Cladosporium fulvum</name>
    <dbReference type="NCBI Taxonomy" id="5499"/>
    <lineage>
        <taxon>Eukaryota</taxon>
        <taxon>Fungi</taxon>
        <taxon>Dikarya</taxon>
        <taxon>Ascomycota</taxon>
        <taxon>Pezizomycotina</taxon>
        <taxon>Dothideomycetes</taxon>
        <taxon>Dothideomycetidae</taxon>
        <taxon>Mycosphaerellales</taxon>
        <taxon>Mycosphaerellaceae</taxon>
        <taxon>Fulvia</taxon>
    </lineage>
</organism>
<feature type="compositionally biased region" description="Basic residues" evidence="6">
    <location>
        <begin position="103"/>
        <end position="122"/>
    </location>
</feature>
<dbReference type="EMBL" id="CP090168">
    <property type="protein sequence ID" value="UJO18844.1"/>
    <property type="molecule type" value="Genomic_DNA"/>
</dbReference>
<accession>A0A9Q8PAF2</accession>
<protein>
    <submittedName>
        <fullName evidence="8">Transcription initiation factor TFIID subunit 11</fullName>
    </submittedName>
</protein>
<name>A0A9Q8PAF2_PASFU</name>
<dbReference type="KEGG" id="ffu:CLAFUR5_06988"/>
<keyword evidence="5" id="KW-0539">Nucleus</keyword>
<dbReference type="GO" id="GO:0051123">
    <property type="term" value="P:RNA polymerase II preinitiation complex assembly"/>
    <property type="evidence" value="ECO:0007669"/>
    <property type="project" value="InterPro"/>
</dbReference>
<dbReference type="OrthoDB" id="28335at2759"/>
<feature type="compositionally biased region" description="Low complexity" evidence="6">
    <location>
        <begin position="32"/>
        <end position="43"/>
    </location>
</feature>
<keyword evidence="3" id="KW-0805">Transcription regulation</keyword>
<feature type="compositionally biased region" description="Polar residues" evidence="6">
    <location>
        <begin position="87"/>
        <end position="100"/>
    </location>
</feature>
<evidence type="ECO:0000256" key="3">
    <source>
        <dbReference type="ARBA" id="ARBA00023015"/>
    </source>
</evidence>
<dbReference type="GO" id="GO:0046982">
    <property type="term" value="F:protein heterodimerization activity"/>
    <property type="evidence" value="ECO:0007669"/>
    <property type="project" value="InterPro"/>
</dbReference>
<sequence length="463" mass="50049">MASPPSSSGLALPKQRGGGLKLALPGQVSRKGSSAPSSGSAHPLRQTSFPPPDSLEAQHRLAEDADLSAQFSPNDDDDDLDDFSDSEITSAISGPASTDAFTKKRKRGEKRPRGRPPTKSHARQGSASVVNGDDGRSARRGGTAGAQSVANGEAEEEDDDEDDEGAAQADKEGYGITAPELEKENQRRYLFREAVEPDHQDRYDHFVKVKLRTGDVRKLVNATLSQSVPPNVMTVVGAYTKLFAGMLIESAREVQAEWLASQPKRPDDEENRAYKRLRMMRADDEEDSEDEEDEDELEVVEKDGTVNGEGEKVDNGDSKKGSASPAKHDGLPDGDPNSEEEGSPNHARAVSDGTQPHSNTNGETNGESGSQTKDKPDDAANRDKDDADDADDIYDFSAAQPGAWGLSKYIDECDRGPLLPDHLREALRRYKKSRAGGNVGFTAISLERPEVAAPRLGGRKLFR</sequence>
<feature type="compositionally biased region" description="Basic and acidic residues" evidence="6">
    <location>
        <begin position="299"/>
        <end position="331"/>
    </location>
</feature>
<reference evidence="8" key="2">
    <citation type="journal article" date="2022" name="Microb. Genom.">
        <title>A chromosome-scale genome assembly of the tomato pathogen Cladosporium fulvum reveals a compartmentalized genome architecture and the presence of a dispensable chromosome.</title>
        <authorList>
            <person name="Zaccaron A.Z."/>
            <person name="Chen L.H."/>
            <person name="Samaras A."/>
            <person name="Stergiopoulos I."/>
        </authorList>
    </citation>
    <scope>NUCLEOTIDE SEQUENCE</scope>
    <source>
        <strain evidence="8">Race5_Kim</strain>
    </source>
</reference>
<feature type="compositionally biased region" description="Polar residues" evidence="6">
    <location>
        <begin position="352"/>
        <end position="371"/>
    </location>
</feature>
<evidence type="ECO:0000256" key="2">
    <source>
        <dbReference type="ARBA" id="ARBA00009788"/>
    </source>
</evidence>
<evidence type="ECO:0000256" key="5">
    <source>
        <dbReference type="ARBA" id="ARBA00023242"/>
    </source>
</evidence>
<dbReference type="RefSeq" id="XP_047763210.1">
    <property type="nucleotide sequence ID" value="XM_047906136.1"/>
</dbReference>
<keyword evidence="4" id="KW-0804">Transcription</keyword>
<feature type="region of interest" description="Disordered" evidence="6">
    <location>
        <begin position="280"/>
        <end position="395"/>
    </location>
</feature>
<evidence type="ECO:0000256" key="4">
    <source>
        <dbReference type="ARBA" id="ARBA00023163"/>
    </source>
</evidence>
<feature type="compositionally biased region" description="Acidic residues" evidence="6">
    <location>
        <begin position="283"/>
        <end position="298"/>
    </location>
</feature>
<evidence type="ECO:0000313" key="9">
    <source>
        <dbReference type="Proteomes" id="UP000756132"/>
    </source>
</evidence>
<dbReference type="GO" id="GO:0005669">
    <property type="term" value="C:transcription factor TFIID complex"/>
    <property type="evidence" value="ECO:0007669"/>
    <property type="project" value="InterPro"/>
</dbReference>
<feature type="region of interest" description="Disordered" evidence="6">
    <location>
        <begin position="1"/>
        <end position="182"/>
    </location>
</feature>
<feature type="compositionally biased region" description="Acidic residues" evidence="6">
    <location>
        <begin position="74"/>
        <end position="85"/>
    </location>
</feature>
<comment type="subcellular location">
    <subcellularLocation>
        <location evidence="1">Nucleus</location>
    </subcellularLocation>
</comment>
<dbReference type="Gene3D" id="1.10.20.10">
    <property type="entry name" value="Histone, subunit A"/>
    <property type="match status" value="1"/>
</dbReference>
<dbReference type="CDD" id="cd08048">
    <property type="entry name" value="HFD_TAF11"/>
    <property type="match status" value="1"/>
</dbReference>